<feature type="compositionally biased region" description="Polar residues" evidence="1">
    <location>
        <begin position="586"/>
        <end position="600"/>
    </location>
</feature>
<evidence type="ECO:0000313" key="3">
    <source>
        <dbReference type="EMBL" id="KAF5687216.1"/>
    </source>
</evidence>
<feature type="region of interest" description="Disordered" evidence="1">
    <location>
        <begin position="572"/>
        <end position="602"/>
    </location>
</feature>
<organism evidence="3 4">
    <name type="scientific">Fusarium denticulatum</name>
    <dbReference type="NCBI Taxonomy" id="48507"/>
    <lineage>
        <taxon>Eukaryota</taxon>
        <taxon>Fungi</taxon>
        <taxon>Dikarya</taxon>
        <taxon>Ascomycota</taxon>
        <taxon>Pezizomycotina</taxon>
        <taxon>Sordariomycetes</taxon>
        <taxon>Hypocreomycetidae</taxon>
        <taxon>Hypocreales</taxon>
        <taxon>Nectriaceae</taxon>
        <taxon>Fusarium</taxon>
        <taxon>Fusarium fujikuroi species complex</taxon>
    </lineage>
</organism>
<reference evidence="3 4" key="1">
    <citation type="submission" date="2020-05" db="EMBL/GenBank/DDBJ databases">
        <title>Identification and distribution of gene clusters putatively required for synthesis of sphingolipid metabolism inhibitors in phylogenetically diverse species of the filamentous fungus Fusarium.</title>
        <authorList>
            <person name="Kim H.-S."/>
            <person name="Busman M."/>
            <person name="Brown D.W."/>
            <person name="Divon H."/>
            <person name="Uhlig S."/>
            <person name="Proctor R.H."/>
        </authorList>
    </citation>
    <scope>NUCLEOTIDE SEQUENCE [LARGE SCALE GENOMIC DNA]</scope>
    <source>
        <strain evidence="3 4">NRRL 25311</strain>
    </source>
</reference>
<accession>A0A8H5UED4</accession>
<dbReference type="PANTHER" id="PTHR35041">
    <property type="entry name" value="MEDIATOR OF RNA POLYMERASE II TRANSCRIPTION SUBUNIT 1"/>
    <property type="match status" value="1"/>
</dbReference>
<keyword evidence="4" id="KW-1185">Reference proteome</keyword>
<sequence length="630" mass="67574">MAVHKLTPILMTGSLFLGLVLAIGHHLYYHYLDGRIIKSQNQQEWFLRVGTGIAFLARALLSAAVGFAYTQILWRTLRSKCVTIEGVNSLFGVLHNAWDFTAWELWTAAPALCAVAIIAWALPLIAVITPATLTVQVSDRPNITVVDAPLPLLDYDNMLNFAQFTGVGGVGYYAPSSYVSRVLLSVASLGSILTIPAPFPNSSYSVDFYGPSISCGTPRNATFAKLLGETVKNETCCGNSVGYVGFVPSSNTINSTVEGYALAGLRGAMNYSLISTVASIDQTANATSSAKLDVVVPDKPASSSYIMANKSIECALYNSSYALNFTFDNGQQRIAHKSKRLNGVTSTDAGLNQDRSSQFNAAVAYIALMDSLGKLLLGSLGISHYGVMRATQTQIISSVLMDAKEMQVLGGVNAATDRPEAPDSVIGNISMADALEQLFTNATISLFSTSKLLQNDTAASRGNITYLTTQIAFSYDPRNLFIAYGLGLLASAIIVIIGLLCIKSASASYATTFSTILRTTRNPDIDTIVPAAETSGAEPLSKQLGDTRLVLRRQGRRLEGMGEDMTTLFAVDSMPDEKVRQEDSPYDSSHQGDRGQQYSDASVELLSHVEHLTADARTGNGGSRMYPRGN</sequence>
<dbReference type="Proteomes" id="UP000562682">
    <property type="component" value="Unassembled WGS sequence"/>
</dbReference>
<gene>
    <name evidence="3" type="ORF">FDENT_5540</name>
</gene>
<feature type="transmembrane region" description="Helical" evidence="2">
    <location>
        <begin position="481"/>
        <end position="502"/>
    </location>
</feature>
<dbReference type="PANTHER" id="PTHR35041:SF6">
    <property type="entry name" value="FORMYLMETHIONINE DEFORMYLASE-LIKE PROTEIN-RELATED"/>
    <property type="match status" value="1"/>
</dbReference>
<keyword evidence="2" id="KW-0472">Membrane</keyword>
<protein>
    <submittedName>
        <fullName evidence="3">Uncharacterized protein</fullName>
    </submittedName>
</protein>
<feature type="transmembrane region" description="Helical" evidence="2">
    <location>
        <begin position="46"/>
        <end position="70"/>
    </location>
</feature>
<comment type="caution">
    <text evidence="3">The sequence shown here is derived from an EMBL/GenBank/DDBJ whole genome shotgun (WGS) entry which is preliminary data.</text>
</comment>
<evidence type="ECO:0000256" key="1">
    <source>
        <dbReference type="SAM" id="MobiDB-lite"/>
    </source>
</evidence>
<feature type="transmembrane region" description="Helical" evidence="2">
    <location>
        <begin position="105"/>
        <end position="128"/>
    </location>
</feature>
<evidence type="ECO:0000313" key="4">
    <source>
        <dbReference type="Proteomes" id="UP000562682"/>
    </source>
</evidence>
<dbReference type="EMBL" id="JAAOAK010000133">
    <property type="protein sequence ID" value="KAF5687216.1"/>
    <property type="molecule type" value="Genomic_DNA"/>
</dbReference>
<proteinExistence type="predicted"/>
<keyword evidence="2" id="KW-0812">Transmembrane</keyword>
<evidence type="ECO:0000256" key="2">
    <source>
        <dbReference type="SAM" id="Phobius"/>
    </source>
</evidence>
<dbReference type="AlphaFoldDB" id="A0A8H5UED4"/>
<keyword evidence="2" id="KW-1133">Transmembrane helix</keyword>
<name>A0A8H5UED4_9HYPO</name>